<dbReference type="EMBL" id="CP024785">
    <property type="protein sequence ID" value="AUB37710.1"/>
    <property type="molecule type" value="Genomic_DNA"/>
</dbReference>
<sequence length="42" mass="4715">MRSPYSPLGILRQALAQPSLFVAFAISRSRFTSITPRLVSMF</sequence>
<dbReference type="AlphaFoldDB" id="A0A2K8SQT2"/>
<protein>
    <submittedName>
        <fullName evidence="1">Uncharacterized protein</fullName>
    </submittedName>
</protein>
<name>A0A2K8SQT2_9NOSO</name>
<evidence type="ECO:0000313" key="2">
    <source>
        <dbReference type="Proteomes" id="UP000232003"/>
    </source>
</evidence>
<organism evidence="1 2">
    <name type="scientific">Nostoc flagelliforme CCNUN1</name>
    <dbReference type="NCBI Taxonomy" id="2038116"/>
    <lineage>
        <taxon>Bacteria</taxon>
        <taxon>Bacillati</taxon>
        <taxon>Cyanobacteriota</taxon>
        <taxon>Cyanophyceae</taxon>
        <taxon>Nostocales</taxon>
        <taxon>Nostocaceae</taxon>
        <taxon>Nostoc</taxon>
    </lineage>
</organism>
<evidence type="ECO:0000313" key="1">
    <source>
        <dbReference type="EMBL" id="AUB37710.1"/>
    </source>
</evidence>
<keyword evidence="2" id="KW-1185">Reference proteome</keyword>
<gene>
    <name evidence="1" type="ORF">COO91_03657</name>
</gene>
<proteinExistence type="predicted"/>
<reference evidence="1 2" key="1">
    <citation type="submission" date="2017-11" db="EMBL/GenBank/DDBJ databases">
        <title>Complete genome of a free-living desiccation-tolerant cyanobacterium and its photosynthetic adaptation to extreme terrestrial habitat.</title>
        <authorList>
            <person name="Shang J."/>
        </authorList>
    </citation>
    <scope>NUCLEOTIDE SEQUENCE [LARGE SCALE GENOMIC DNA]</scope>
    <source>
        <strain evidence="1 2">CCNUN1</strain>
    </source>
</reference>
<accession>A0A2K8SQT2</accession>
<dbReference type="KEGG" id="nfl:COO91_03657"/>
<dbReference type="Proteomes" id="UP000232003">
    <property type="component" value="Chromosome"/>
</dbReference>